<dbReference type="Proteomes" id="UP000624325">
    <property type="component" value="Unassembled WGS sequence"/>
</dbReference>
<protein>
    <recommendedName>
        <fullName evidence="1">Bacterial Death-like domain-containing protein</fullName>
    </recommendedName>
</protein>
<feature type="domain" description="Bacterial Death-like" evidence="1">
    <location>
        <begin position="429"/>
        <end position="498"/>
    </location>
</feature>
<gene>
    <name evidence="2" type="ORF">Air01nite_62240</name>
</gene>
<comment type="caution">
    <text evidence="2">The sequence shown here is derived from an EMBL/GenBank/DDBJ whole genome shotgun (WGS) entry which is preliminary data.</text>
</comment>
<evidence type="ECO:0000313" key="3">
    <source>
        <dbReference type="Proteomes" id="UP000624325"/>
    </source>
</evidence>
<accession>A0ABQ4CBI0</accession>
<dbReference type="PANTHER" id="PTHR12526">
    <property type="entry name" value="GLYCOSYLTRANSFERASE"/>
    <property type="match status" value="1"/>
</dbReference>
<dbReference type="Pfam" id="PF20690">
    <property type="entry name" value="bDLD3"/>
    <property type="match status" value="1"/>
</dbReference>
<dbReference type="SUPFAM" id="SSF53756">
    <property type="entry name" value="UDP-Glycosyltransferase/glycogen phosphorylase"/>
    <property type="match status" value="1"/>
</dbReference>
<sequence length="501" mass="54754">MLSLDTQWFSAKGGITTFDRNLAIALARSGAEVWYEVLDATREEEDDARRVGVRLIIAPTTYGESEREALMRRPPLPAGMAPDIVIGHGRVTGPAARALAKDHFPSAARFHIVHTSPDEIEWNRPDRADDAGEVATERLRKERFLARDATRTFAVGPRLHDLYLRELSPFPGVPTPLQIDPGFDLDGPVSRTNLGRSSQIMLLGRLEDSHVKGLDVAARAIAYAVDELDTNESELEVVLRGVPPGAGAQLRDAFRHHAARRDLRVSTRPFSIDIAELRQDQHRASLVIAPSRAEGFGLVGVEAIVAGTPLLVSARSGLGMLLRDLVPDLARHVVLTVDDDQSNTTRVWGAAIAGVLRDPAAAFDRAERLREAMARKRTWAMAADVILNAAADATVNVAAASEARATGERASAQASTTSMQSRATTRYSGRVKWEFYQRLAGDWGALADHLEIPPAAQAGFAQPEGRQVWEWLEVRLRLGDLRDAVVAINRMDLVRLLDGGE</sequence>
<dbReference type="CDD" id="cd03801">
    <property type="entry name" value="GT4_PimA-like"/>
    <property type="match status" value="1"/>
</dbReference>
<keyword evidence="3" id="KW-1185">Reference proteome</keyword>
<evidence type="ECO:0000259" key="1">
    <source>
        <dbReference type="Pfam" id="PF20690"/>
    </source>
</evidence>
<reference evidence="2 3" key="1">
    <citation type="submission" date="2021-01" db="EMBL/GenBank/DDBJ databases">
        <title>Whole genome shotgun sequence of Asanoa iriomotensis NBRC 100142.</title>
        <authorList>
            <person name="Komaki H."/>
            <person name="Tamura T."/>
        </authorList>
    </citation>
    <scope>NUCLEOTIDE SEQUENCE [LARGE SCALE GENOMIC DNA]</scope>
    <source>
        <strain evidence="2 3">NBRC 100142</strain>
    </source>
</reference>
<dbReference type="PANTHER" id="PTHR12526:SF638">
    <property type="entry name" value="SPORE COAT PROTEIN SA"/>
    <property type="match status" value="1"/>
</dbReference>
<dbReference type="EMBL" id="BONC01000061">
    <property type="protein sequence ID" value="GIF60129.1"/>
    <property type="molecule type" value="Genomic_DNA"/>
</dbReference>
<dbReference type="RefSeq" id="WP_203706950.1">
    <property type="nucleotide sequence ID" value="NZ_BAAALU010000003.1"/>
</dbReference>
<name>A0ABQ4CBI0_9ACTN</name>
<proteinExistence type="predicted"/>
<dbReference type="InterPro" id="IPR048915">
    <property type="entry name" value="bDLD3"/>
</dbReference>
<dbReference type="Gene3D" id="3.40.50.2000">
    <property type="entry name" value="Glycogen Phosphorylase B"/>
    <property type="match status" value="2"/>
</dbReference>
<evidence type="ECO:0000313" key="2">
    <source>
        <dbReference type="EMBL" id="GIF60129.1"/>
    </source>
</evidence>
<dbReference type="Pfam" id="PF20706">
    <property type="entry name" value="GT4-conflict"/>
    <property type="match status" value="1"/>
</dbReference>
<organism evidence="2 3">
    <name type="scientific">Asanoa iriomotensis</name>
    <dbReference type="NCBI Taxonomy" id="234613"/>
    <lineage>
        <taxon>Bacteria</taxon>
        <taxon>Bacillati</taxon>
        <taxon>Actinomycetota</taxon>
        <taxon>Actinomycetes</taxon>
        <taxon>Micromonosporales</taxon>
        <taxon>Micromonosporaceae</taxon>
        <taxon>Asanoa</taxon>
    </lineage>
</organism>